<proteinExistence type="predicted"/>
<name>K0TPS8_THAOC</name>
<protein>
    <submittedName>
        <fullName evidence="2">Uncharacterized protein</fullName>
    </submittedName>
</protein>
<feature type="coiled-coil region" evidence="1">
    <location>
        <begin position="110"/>
        <end position="252"/>
    </location>
</feature>
<keyword evidence="3" id="KW-1185">Reference proteome</keyword>
<keyword evidence="1" id="KW-0175">Coiled coil</keyword>
<evidence type="ECO:0000313" key="3">
    <source>
        <dbReference type="Proteomes" id="UP000266841"/>
    </source>
</evidence>
<dbReference type="AlphaFoldDB" id="K0TPS8"/>
<organism evidence="2 3">
    <name type="scientific">Thalassiosira oceanica</name>
    <name type="common">Marine diatom</name>
    <dbReference type="NCBI Taxonomy" id="159749"/>
    <lineage>
        <taxon>Eukaryota</taxon>
        <taxon>Sar</taxon>
        <taxon>Stramenopiles</taxon>
        <taxon>Ochrophyta</taxon>
        <taxon>Bacillariophyta</taxon>
        <taxon>Coscinodiscophyceae</taxon>
        <taxon>Thalassiosirophycidae</taxon>
        <taxon>Thalassiosirales</taxon>
        <taxon>Thalassiosiraceae</taxon>
        <taxon>Thalassiosira</taxon>
    </lineage>
</organism>
<accession>K0TPS8</accession>
<evidence type="ECO:0000256" key="1">
    <source>
        <dbReference type="SAM" id="Coils"/>
    </source>
</evidence>
<evidence type="ECO:0000313" key="2">
    <source>
        <dbReference type="EMBL" id="EJK74822.1"/>
    </source>
</evidence>
<dbReference type="eggNOG" id="ENOG502QZ1P">
    <property type="taxonomic scope" value="Eukaryota"/>
</dbReference>
<sequence length="255" mass="29269">MDISGWISRSSFVSSESASTTTAGSKSGLPLAEQQRLYTEEIIQLKCEIAEQKGRKDELQLDWSRLHSERHDLQTEIVSECNRKEAPVLLLVFILSPNCPELEDECNLIIEQTKETHEKTAEEKQKLQKLQNESHPDWDDIDGVKVTYECVQEELQEAREEMKRVESNGQRLSLQIEDLKKEASGIASDRAKIANECNTTEAEIEELQQEIEKMQQSMKEAELLTNQSKLELARLRKESAKVARRNEILQSRAKK</sequence>
<reference evidence="2 3" key="1">
    <citation type="journal article" date="2012" name="Genome Biol.">
        <title>Genome and low-iron response of an oceanic diatom adapted to chronic iron limitation.</title>
        <authorList>
            <person name="Lommer M."/>
            <person name="Specht M."/>
            <person name="Roy A.S."/>
            <person name="Kraemer L."/>
            <person name="Andreson R."/>
            <person name="Gutowska M.A."/>
            <person name="Wolf J."/>
            <person name="Bergner S.V."/>
            <person name="Schilhabel M.B."/>
            <person name="Klostermeier U.C."/>
            <person name="Beiko R.G."/>
            <person name="Rosenstiel P."/>
            <person name="Hippler M."/>
            <person name="Laroche J."/>
        </authorList>
    </citation>
    <scope>NUCLEOTIDE SEQUENCE [LARGE SCALE GENOMIC DNA]</scope>
    <source>
        <strain evidence="2 3">CCMP1005</strain>
    </source>
</reference>
<dbReference type="OrthoDB" id="10651364at2759"/>
<comment type="caution">
    <text evidence="2">The sequence shown here is derived from an EMBL/GenBank/DDBJ whole genome shotgun (WGS) entry which is preliminary data.</text>
</comment>
<dbReference type="Gene3D" id="1.10.287.1490">
    <property type="match status" value="1"/>
</dbReference>
<gene>
    <name evidence="2" type="ORF">THAOC_03476</name>
</gene>
<dbReference type="OMA" id="TANECGD"/>
<dbReference type="Proteomes" id="UP000266841">
    <property type="component" value="Unassembled WGS sequence"/>
</dbReference>
<dbReference type="EMBL" id="AGNL01003344">
    <property type="protein sequence ID" value="EJK74822.1"/>
    <property type="molecule type" value="Genomic_DNA"/>
</dbReference>